<reference evidence="2" key="1">
    <citation type="journal article" date="2015" name="Nature">
        <title>rRNA introns, odd ribosomes, and small enigmatic genomes across a large radiation of phyla.</title>
        <authorList>
            <person name="Brown C.T."/>
            <person name="Hug L.A."/>
            <person name="Thomas B.C."/>
            <person name="Sharon I."/>
            <person name="Castelle C.J."/>
            <person name="Singh A."/>
            <person name="Wilkins M.J."/>
            <person name="Williams K.H."/>
            <person name="Banfield J.F."/>
        </authorList>
    </citation>
    <scope>NUCLEOTIDE SEQUENCE [LARGE SCALE GENOMIC DNA]</scope>
</reference>
<evidence type="ECO:0000256" key="1">
    <source>
        <dbReference type="SAM" id="Phobius"/>
    </source>
</evidence>
<sequence length="157" mass="16978">MIETIIYVAIIGIVLTAFALFGFAIAAVSAKNHAAVEVQANARIIMSYLTDQIRASGGVVAPDKNSEGAVLELDMPDSNENLVLRVDDGVLFAYSGANEPFFISSSELEITELNFKNLARAGEKDSIAIFLSIKYRYDSSLEYSGVFETQTAVSVKL</sequence>
<keyword evidence="1" id="KW-1133">Transmembrane helix</keyword>
<dbReference type="Proteomes" id="UP000034022">
    <property type="component" value="Unassembled WGS sequence"/>
</dbReference>
<keyword evidence="1" id="KW-0812">Transmembrane</keyword>
<evidence type="ECO:0000313" key="3">
    <source>
        <dbReference type="Proteomes" id="UP000034022"/>
    </source>
</evidence>
<protein>
    <submittedName>
        <fullName evidence="2">Uncharacterized protein</fullName>
    </submittedName>
</protein>
<dbReference type="EMBL" id="LBUU01000007">
    <property type="protein sequence ID" value="KKQ69999.1"/>
    <property type="molecule type" value="Genomic_DNA"/>
</dbReference>
<keyword evidence="1" id="KW-0472">Membrane</keyword>
<accession>A0A0G0M8J3</accession>
<organism evidence="2 3">
    <name type="scientific">Candidatus Falkowbacteria bacterium GW2011_GWE1_38_31</name>
    <dbReference type="NCBI Taxonomy" id="1618638"/>
    <lineage>
        <taxon>Bacteria</taxon>
        <taxon>Candidatus Falkowiibacteriota</taxon>
    </lineage>
</organism>
<comment type="caution">
    <text evidence="2">The sequence shown here is derived from an EMBL/GenBank/DDBJ whole genome shotgun (WGS) entry which is preliminary data.</text>
</comment>
<dbReference type="AlphaFoldDB" id="A0A0G0M8J3"/>
<proteinExistence type="predicted"/>
<name>A0A0G0M8J3_9BACT</name>
<feature type="transmembrane region" description="Helical" evidence="1">
    <location>
        <begin position="6"/>
        <end position="28"/>
    </location>
</feature>
<gene>
    <name evidence="2" type="ORF">US91_C0007G0009</name>
</gene>
<evidence type="ECO:0000313" key="2">
    <source>
        <dbReference type="EMBL" id="KKQ69999.1"/>
    </source>
</evidence>
<dbReference type="PATRIC" id="fig|1618638.3.peg.821"/>